<name>F5RBH2_METUF</name>
<dbReference type="eggNOG" id="ENOG502Z8VI">
    <property type="taxonomic scope" value="Bacteria"/>
</dbReference>
<dbReference type="AlphaFoldDB" id="F5RBH2"/>
<comment type="caution">
    <text evidence="1">The sequence shown here is derived from an EMBL/GenBank/DDBJ whole genome shotgun (WGS) entry which is preliminary data.</text>
</comment>
<accession>F5RBH2</accession>
<dbReference type="Proteomes" id="UP000005019">
    <property type="component" value="Unassembled WGS sequence"/>
</dbReference>
<sequence length="361" mass="40367">MAPRWFMPSSIRQPKMSSKSYCGRPAQNGIFRFHRTPRISGKRVCSKMDYAIFFRRAIAIDRLTKELGKYDVFVSAYNSSDRVQRVFSEVRASRKIWLVHPEYQYTAIDLPDGYPTVLPADRDELVQVDALLSEIGTIGSGHLCIDITGFMRHTLAFLLPKLLHAGIGEFTALYSEPVSYSKQEATQFSTTTSGSVRPVRGMYGSPGAGKDHLVMAIGYDHKLISEVSAYKDGVITHPLFAFPSLSADMYQQSAVRAEKSGDIVLKPEWVSNRLFAPANDPFATAGVVSELVRTIDTKGVGQNIYLSPLSTKPQVLGMSLFWLLEGQSRGRCSLLLPECVTYSRETSTGLRRLWKYRVELT</sequence>
<gene>
    <name evidence="1" type="ORF">METUNv1_01615</name>
</gene>
<keyword evidence="2" id="KW-1185">Reference proteome</keyword>
<proteinExistence type="predicted"/>
<dbReference type="EMBL" id="AFHG01000043">
    <property type="protein sequence ID" value="EGK72143.1"/>
    <property type="molecule type" value="Genomic_DNA"/>
</dbReference>
<evidence type="ECO:0000313" key="1">
    <source>
        <dbReference type="EMBL" id="EGK72143.1"/>
    </source>
</evidence>
<evidence type="ECO:0000313" key="2">
    <source>
        <dbReference type="Proteomes" id="UP000005019"/>
    </source>
</evidence>
<protein>
    <submittedName>
        <fullName evidence="1">Uncharacterized protein</fullName>
    </submittedName>
</protein>
<reference evidence="1 2" key="1">
    <citation type="journal article" date="2011" name="J. Bacteriol.">
        <title>Genome sequence of Methyloversatilis universalis FAM5T, a methylotrophic representative of the order Rhodocyclales.</title>
        <authorList>
            <person name="Kittichotirat W."/>
            <person name="Good N.M."/>
            <person name="Hall R."/>
            <person name="Bringel F."/>
            <person name="Lajus A."/>
            <person name="Medigue C."/>
            <person name="Smalley N.E."/>
            <person name="Beck D."/>
            <person name="Bumgarner R."/>
            <person name="Vuilleumier S."/>
            <person name="Kalyuzhnaya M.G."/>
        </authorList>
    </citation>
    <scope>NUCLEOTIDE SEQUENCE [LARGE SCALE GENOMIC DNA]</scope>
    <source>
        <strain evidence="2">ATCC BAA-1314 / JCM 13912 / FAM5</strain>
    </source>
</reference>
<organism evidence="1 2">
    <name type="scientific">Methyloversatilis universalis (strain ATCC BAA-1314 / DSM 25237 / JCM 13912 / CCUG 52030 / FAM5)</name>
    <dbReference type="NCBI Taxonomy" id="1000565"/>
    <lineage>
        <taxon>Bacteria</taxon>
        <taxon>Pseudomonadati</taxon>
        <taxon>Pseudomonadota</taxon>
        <taxon>Betaproteobacteria</taxon>
        <taxon>Nitrosomonadales</taxon>
        <taxon>Sterolibacteriaceae</taxon>
        <taxon>Methyloversatilis</taxon>
    </lineage>
</organism>